<feature type="domain" description="Ribosomal protein L9" evidence="8">
    <location>
        <begin position="1"/>
        <end position="47"/>
    </location>
</feature>
<organism evidence="10 11">
    <name type="scientific">Blautia liquoris</name>
    <dbReference type="NCBI Taxonomy" id="2779518"/>
    <lineage>
        <taxon>Bacteria</taxon>
        <taxon>Bacillati</taxon>
        <taxon>Bacillota</taxon>
        <taxon>Clostridia</taxon>
        <taxon>Lachnospirales</taxon>
        <taxon>Lachnospiraceae</taxon>
        <taxon>Blautia</taxon>
    </lineage>
</organism>
<dbReference type="InterPro" id="IPR020069">
    <property type="entry name" value="Ribosomal_bL9_C"/>
</dbReference>
<dbReference type="Gene3D" id="3.40.5.10">
    <property type="entry name" value="Ribosomal protein L9, N-terminal domain"/>
    <property type="match status" value="1"/>
</dbReference>
<evidence type="ECO:0000256" key="5">
    <source>
        <dbReference type="ARBA" id="ARBA00023274"/>
    </source>
</evidence>
<evidence type="ECO:0000313" key="11">
    <source>
        <dbReference type="Proteomes" id="UP000593601"/>
    </source>
</evidence>
<dbReference type="GO" id="GO:0005840">
    <property type="term" value="C:ribosome"/>
    <property type="evidence" value="ECO:0007669"/>
    <property type="project" value="UniProtKB-KW"/>
</dbReference>
<name>A0A7M2RIJ8_9FIRM</name>
<dbReference type="GO" id="GO:0006412">
    <property type="term" value="P:translation"/>
    <property type="evidence" value="ECO:0007669"/>
    <property type="project" value="UniProtKB-UniRule"/>
</dbReference>
<dbReference type="InterPro" id="IPR000244">
    <property type="entry name" value="Ribosomal_bL9"/>
</dbReference>
<evidence type="ECO:0000259" key="8">
    <source>
        <dbReference type="Pfam" id="PF01281"/>
    </source>
</evidence>
<dbReference type="GO" id="GO:1990904">
    <property type="term" value="C:ribonucleoprotein complex"/>
    <property type="evidence" value="ECO:0007669"/>
    <property type="project" value="UniProtKB-KW"/>
</dbReference>
<evidence type="ECO:0000256" key="7">
    <source>
        <dbReference type="HAMAP-Rule" id="MF_00503"/>
    </source>
</evidence>
<keyword evidence="3 7" id="KW-0694">RNA-binding</keyword>
<protein>
    <recommendedName>
        <fullName evidence="6 7">Large ribosomal subunit protein bL9</fullName>
    </recommendedName>
</protein>
<dbReference type="InterPro" id="IPR020070">
    <property type="entry name" value="Ribosomal_bL9_N"/>
</dbReference>
<keyword evidence="11" id="KW-1185">Reference proteome</keyword>
<dbReference type="RefSeq" id="WP_193736476.1">
    <property type="nucleotide sequence ID" value="NZ_CP063304.1"/>
</dbReference>
<dbReference type="SUPFAM" id="SSF55658">
    <property type="entry name" value="L9 N-domain-like"/>
    <property type="match status" value="1"/>
</dbReference>
<comment type="similarity">
    <text evidence="1 7">Belongs to the bacterial ribosomal protein bL9 family.</text>
</comment>
<dbReference type="HAMAP" id="MF_00503">
    <property type="entry name" value="Ribosomal_bL9"/>
    <property type="match status" value="1"/>
</dbReference>
<dbReference type="Gene3D" id="3.10.430.100">
    <property type="entry name" value="Ribosomal protein L9, C-terminal domain"/>
    <property type="match status" value="1"/>
</dbReference>
<dbReference type="InterPro" id="IPR036791">
    <property type="entry name" value="Ribosomal_bL9_C_sf"/>
</dbReference>
<dbReference type="InterPro" id="IPR020594">
    <property type="entry name" value="Ribosomal_bL9_bac/chp"/>
</dbReference>
<keyword evidence="2 7" id="KW-0699">rRNA-binding</keyword>
<evidence type="ECO:0000256" key="2">
    <source>
        <dbReference type="ARBA" id="ARBA00022730"/>
    </source>
</evidence>
<dbReference type="EMBL" id="CP063304">
    <property type="protein sequence ID" value="QOV20156.1"/>
    <property type="molecule type" value="Genomic_DNA"/>
</dbReference>
<dbReference type="SUPFAM" id="SSF55653">
    <property type="entry name" value="Ribosomal protein L9 C-domain"/>
    <property type="match status" value="1"/>
</dbReference>
<evidence type="ECO:0000256" key="3">
    <source>
        <dbReference type="ARBA" id="ARBA00022884"/>
    </source>
</evidence>
<dbReference type="GO" id="GO:0003735">
    <property type="term" value="F:structural constituent of ribosome"/>
    <property type="evidence" value="ECO:0007669"/>
    <property type="project" value="InterPro"/>
</dbReference>
<dbReference type="InterPro" id="IPR036935">
    <property type="entry name" value="Ribosomal_bL9_N_sf"/>
</dbReference>
<dbReference type="AlphaFoldDB" id="A0A7M2RIJ8"/>
<evidence type="ECO:0000313" key="10">
    <source>
        <dbReference type="EMBL" id="QOV20156.1"/>
    </source>
</evidence>
<gene>
    <name evidence="7" type="primary">rplI</name>
    <name evidence="10" type="ORF">INP51_04190</name>
</gene>
<evidence type="ECO:0000256" key="4">
    <source>
        <dbReference type="ARBA" id="ARBA00022980"/>
    </source>
</evidence>
<dbReference type="PANTHER" id="PTHR21368">
    <property type="entry name" value="50S RIBOSOMAL PROTEIN L9"/>
    <property type="match status" value="1"/>
</dbReference>
<dbReference type="Pfam" id="PF01281">
    <property type="entry name" value="Ribosomal_L9_N"/>
    <property type="match status" value="1"/>
</dbReference>
<dbReference type="Pfam" id="PF03948">
    <property type="entry name" value="Ribosomal_L9_C"/>
    <property type="match status" value="1"/>
</dbReference>
<accession>A0A7M2RIJ8</accession>
<comment type="function">
    <text evidence="7">Binds to the 23S rRNA.</text>
</comment>
<proteinExistence type="inferred from homology"/>
<keyword evidence="4 7" id="KW-0689">Ribosomal protein</keyword>
<evidence type="ECO:0000259" key="9">
    <source>
        <dbReference type="Pfam" id="PF03948"/>
    </source>
</evidence>
<keyword evidence="5 7" id="KW-0687">Ribonucleoprotein</keyword>
<evidence type="ECO:0000256" key="1">
    <source>
        <dbReference type="ARBA" id="ARBA00010605"/>
    </source>
</evidence>
<dbReference type="GO" id="GO:0019843">
    <property type="term" value="F:rRNA binding"/>
    <property type="evidence" value="ECO:0007669"/>
    <property type="project" value="UniProtKB-UniRule"/>
</dbReference>
<evidence type="ECO:0000256" key="6">
    <source>
        <dbReference type="ARBA" id="ARBA00035292"/>
    </source>
</evidence>
<dbReference type="KEGG" id="bliq:INP51_04190"/>
<sequence>MKVILLEDVKSLGKKGDMVKVSDGYARNMLLPKKLAVEANSKNKNEFKLKKENEDRIAQQNYEDALAFKKKIEALQVTLQIKIGEGGRAFGSVSTKEIADAVKKQLGFDLDKKKMQLSSPIKELGTTMVPVKLHKDVTAELKVVINEA</sequence>
<dbReference type="Proteomes" id="UP000593601">
    <property type="component" value="Chromosome"/>
</dbReference>
<dbReference type="NCBIfam" id="TIGR00158">
    <property type="entry name" value="L9"/>
    <property type="match status" value="1"/>
</dbReference>
<dbReference type="InterPro" id="IPR009027">
    <property type="entry name" value="Ribosomal_bL9/RNase_H1_N"/>
</dbReference>
<feature type="domain" description="Large ribosomal subunit protein bL9 C-terminal" evidence="9">
    <location>
        <begin position="64"/>
        <end position="146"/>
    </location>
</feature>
<reference evidence="10 11" key="1">
    <citation type="submission" date="2020-10" db="EMBL/GenBank/DDBJ databases">
        <title>Blautia liquoris sp.nov., isolated from the mud in a fermentation cellar used for the production of Chinese strong-flavoured liquor.</title>
        <authorList>
            <person name="Lu L."/>
        </authorList>
    </citation>
    <scope>NUCLEOTIDE SEQUENCE [LARGE SCALE GENOMIC DNA]</scope>
    <source>
        <strain evidence="10 11">LZLJ-3</strain>
    </source>
</reference>